<gene>
    <name evidence="9" type="ORF">H0I76_15845</name>
</gene>
<dbReference type="AlphaFoldDB" id="A0A8J7M989"/>
<evidence type="ECO:0000256" key="4">
    <source>
        <dbReference type="ARBA" id="ARBA00022801"/>
    </source>
</evidence>
<feature type="region of interest" description="Disordered" evidence="7">
    <location>
        <begin position="1"/>
        <end position="32"/>
    </location>
</feature>
<dbReference type="PANTHER" id="PTHR21666:SF288">
    <property type="entry name" value="CELL DIVISION PROTEIN YTFB"/>
    <property type="match status" value="1"/>
</dbReference>
<dbReference type="CDD" id="cd12797">
    <property type="entry name" value="M23_peptidase"/>
    <property type="match status" value="1"/>
</dbReference>
<reference evidence="9" key="1">
    <citation type="submission" date="2020-12" db="EMBL/GenBank/DDBJ databases">
        <title>Bacterial taxonomy.</title>
        <authorList>
            <person name="Pan X."/>
        </authorList>
    </citation>
    <scope>NUCLEOTIDE SEQUENCE</scope>
    <source>
        <strain evidence="9">M0105</strain>
    </source>
</reference>
<evidence type="ECO:0000256" key="2">
    <source>
        <dbReference type="ARBA" id="ARBA00022670"/>
    </source>
</evidence>
<keyword evidence="2" id="KW-0645">Protease</keyword>
<evidence type="ECO:0000256" key="5">
    <source>
        <dbReference type="ARBA" id="ARBA00022833"/>
    </source>
</evidence>
<keyword evidence="6" id="KW-0482">Metalloprotease</keyword>
<evidence type="ECO:0000256" key="6">
    <source>
        <dbReference type="ARBA" id="ARBA00023049"/>
    </source>
</evidence>
<keyword evidence="5" id="KW-0862">Zinc</keyword>
<dbReference type="Proteomes" id="UP000655420">
    <property type="component" value="Unassembled WGS sequence"/>
</dbReference>
<evidence type="ECO:0000259" key="8">
    <source>
        <dbReference type="Pfam" id="PF01551"/>
    </source>
</evidence>
<dbReference type="InterPro" id="IPR050570">
    <property type="entry name" value="Cell_wall_metabolism_enzyme"/>
</dbReference>
<comment type="caution">
    <text evidence="9">The sequence shown here is derived from an EMBL/GenBank/DDBJ whole genome shotgun (WGS) entry which is preliminary data.</text>
</comment>
<name>A0A8J7M989_9RHOB</name>
<dbReference type="SUPFAM" id="SSF51261">
    <property type="entry name" value="Duplicated hybrid motif"/>
    <property type="match status" value="1"/>
</dbReference>
<comment type="cofactor">
    <cofactor evidence="1">
        <name>Zn(2+)</name>
        <dbReference type="ChEBI" id="CHEBI:29105"/>
    </cofactor>
</comment>
<feature type="compositionally biased region" description="Low complexity" evidence="7">
    <location>
        <begin position="1"/>
        <end position="27"/>
    </location>
</feature>
<sequence length="175" mass="17915">LAATLAASGATDPAPAADAPKQAAPFAGEPTPLPLPVAGRVVGGYGSPDPWGRRGSGLTFSAPAWAEVRAPVDATVRYAGPLADYGQVAILEPGPRWLIVMAGLGRVTRAPGDTVLAGEPVGDLGGLLPASEEFLLEASGKDGEILDRKLYIEVRLDGDPVDPTPWFGNGDKRGP</sequence>
<keyword evidence="4" id="KW-0378">Hydrolase</keyword>
<evidence type="ECO:0000313" key="9">
    <source>
        <dbReference type="EMBL" id="MBK0400671.1"/>
    </source>
</evidence>
<evidence type="ECO:0000256" key="7">
    <source>
        <dbReference type="SAM" id="MobiDB-lite"/>
    </source>
</evidence>
<proteinExistence type="predicted"/>
<dbReference type="PANTHER" id="PTHR21666">
    <property type="entry name" value="PEPTIDASE-RELATED"/>
    <property type="match status" value="1"/>
</dbReference>
<dbReference type="RefSeq" id="WP_200611941.1">
    <property type="nucleotide sequence ID" value="NZ_JAEHHL010000010.1"/>
</dbReference>
<organism evidence="9 10">
    <name type="scientific">Thermohalobaculum xanthum</name>
    <dbReference type="NCBI Taxonomy" id="2753746"/>
    <lineage>
        <taxon>Bacteria</taxon>
        <taxon>Pseudomonadati</taxon>
        <taxon>Pseudomonadota</taxon>
        <taxon>Alphaproteobacteria</taxon>
        <taxon>Rhodobacterales</taxon>
        <taxon>Paracoccaceae</taxon>
        <taxon>Thermohalobaculum</taxon>
    </lineage>
</organism>
<dbReference type="GO" id="GO:0004222">
    <property type="term" value="F:metalloendopeptidase activity"/>
    <property type="evidence" value="ECO:0007669"/>
    <property type="project" value="TreeGrafter"/>
</dbReference>
<keyword evidence="10" id="KW-1185">Reference proteome</keyword>
<evidence type="ECO:0000256" key="3">
    <source>
        <dbReference type="ARBA" id="ARBA00022723"/>
    </source>
</evidence>
<dbReference type="GO" id="GO:0006508">
    <property type="term" value="P:proteolysis"/>
    <property type="evidence" value="ECO:0007669"/>
    <property type="project" value="UniProtKB-KW"/>
</dbReference>
<dbReference type="InterPro" id="IPR011055">
    <property type="entry name" value="Dup_hybrid_motif"/>
</dbReference>
<keyword evidence="3" id="KW-0479">Metal-binding</keyword>
<protein>
    <submittedName>
        <fullName evidence="9">Peptidoglycan DD-metalloendopeptidase family protein</fullName>
    </submittedName>
</protein>
<feature type="domain" description="M23ase beta-sheet core" evidence="8">
    <location>
        <begin position="56"/>
        <end position="163"/>
    </location>
</feature>
<dbReference type="GO" id="GO:0046872">
    <property type="term" value="F:metal ion binding"/>
    <property type="evidence" value="ECO:0007669"/>
    <property type="project" value="UniProtKB-KW"/>
</dbReference>
<evidence type="ECO:0000256" key="1">
    <source>
        <dbReference type="ARBA" id="ARBA00001947"/>
    </source>
</evidence>
<feature type="non-terminal residue" evidence="9">
    <location>
        <position position="1"/>
    </location>
</feature>
<dbReference type="EMBL" id="JAEHHL010000010">
    <property type="protein sequence ID" value="MBK0400671.1"/>
    <property type="molecule type" value="Genomic_DNA"/>
</dbReference>
<accession>A0A8J7M989</accession>
<dbReference type="Gene3D" id="2.70.70.10">
    <property type="entry name" value="Glucose Permease (Domain IIA)"/>
    <property type="match status" value="1"/>
</dbReference>
<dbReference type="Pfam" id="PF01551">
    <property type="entry name" value="Peptidase_M23"/>
    <property type="match status" value="1"/>
</dbReference>
<evidence type="ECO:0000313" key="10">
    <source>
        <dbReference type="Proteomes" id="UP000655420"/>
    </source>
</evidence>
<dbReference type="InterPro" id="IPR016047">
    <property type="entry name" value="M23ase_b-sheet_dom"/>
</dbReference>